<dbReference type="AlphaFoldDB" id="A0A4Y2KPP6"/>
<accession>A0A4Y2KPP6</accession>
<keyword evidence="2" id="KW-1185">Reference proteome</keyword>
<evidence type="ECO:0000313" key="1">
    <source>
        <dbReference type="EMBL" id="GBN04152.1"/>
    </source>
</evidence>
<dbReference type="Proteomes" id="UP000499080">
    <property type="component" value="Unassembled WGS sequence"/>
</dbReference>
<organism evidence="1 2">
    <name type="scientific">Araneus ventricosus</name>
    <name type="common">Orbweaver spider</name>
    <name type="synonym">Epeira ventricosa</name>
    <dbReference type="NCBI Taxonomy" id="182803"/>
    <lineage>
        <taxon>Eukaryota</taxon>
        <taxon>Metazoa</taxon>
        <taxon>Ecdysozoa</taxon>
        <taxon>Arthropoda</taxon>
        <taxon>Chelicerata</taxon>
        <taxon>Arachnida</taxon>
        <taxon>Araneae</taxon>
        <taxon>Araneomorphae</taxon>
        <taxon>Entelegynae</taxon>
        <taxon>Araneoidea</taxon>
        <taxon>Araneidae</taxon>
        <taxon>Araneus</taxon>
    </lineage>
</organism>
<dbReference type="OrthoDB" id="271937at2759"/>
<name>A0A4Y2KPP6_ARAVE</name>
<protein>
    <submittedName>
        <fullName evidence="1">Uncharacterized protein</fullName>
    </submittedName>
</protein>
<sequence length="123" mass="13727">MQCGNGLAVHSGSIKPLGLVYVKSDVKKPTGVVWKFGEETIEELVNLENEVLNQKESVQDNSSVDYPQPKRFLPNPCAACLGILQGTCDEMVTKVAFFFLINNLLPKLAAFYDQLVCQEYDFH</sequence>
<gene>
    <name evidence="1" type="ORF">AVEN_119018_1</name>
</gene>
<evidence type="ECO:0000313" key="2">
    <source>
        <dbReference type="Proteomes" id="UP000499080"/>
    </source>
</evidence>
<proteinExistence type="predicted"/>
<comment type="caution">
    <text evidence="1">The sequence shown here is derived from an EMBL/GenBank/DDBJ whole genome shotgun (WGS) entry which is preliminary data.</text>
</comment>
<dbReference type="EMBL" id="BGPR01004861">
    <property type="protein sequence ID" value="GBN04152.1"/>
    <property type="molecule type" value="Genomic_DNA"/>
</dbReference>
<reference evidence="1 2" key="1">
    <citation type="journal article" date="2019" name="Sci. Rep.">
        <title>Orb-weaving spider Araneus ventricosus genome elucidates the spidroin gene catalogue.</title>
        <authorList>
            <person name="Kono N."/>
            <person name="Nakamura H."/>
            <person name="Ohtoshi R."/>
            <person name="Moran D.A.P."/>
            <person name="Shinohara A."/>
            <person name="Yoshida Y."/>
            <person name="Fujiwara M."/>
            <person name="Mori M."/>
            <person name="Tomita M."/>
            <person name="Arakawa K."/>
        </authorList>
    </citation>
    <scope>NUCLEOTIDE SEQUENCE [LARGE SCALE GENOMIC DNA]</scope>
</reference>